<protein>
    <submittedName>
        <fullName evidence="1">Uncharacterized protein</fullName>
    </submittedName>
</protein>
<reference evidence="1 2" key="1">
    <citation type="journal article" date="2021" name="Hortic Res">
        <title>High-quality reference genome and annotation aids understanding of berry development for evergreen blueberry (Vaccinium darrowii).</title>
        <authorList>
            <person name="Yu J."/>
            <person name="Hulse-Kemp A.M."/>
            <person name="Babiker E."/>
            <person name="Staton M."/>
        </authorList>
    </citation>
    <scope>NUCLEOTIDE SEQUENCE [LARGE SCALE GENOMIC DNA]</scope>
    <source>
        <strain evidence="2">cv. NJ 8807/NJ 8810</strain>
        <tissue evidence="1">Young leaf</tissue>
    </source>
</reference>
<dbReference type="EMBL" id="CM037155">
    <property type="protein sequence ID" value="KAH7845653.1"/>
    <property type="molecule type" value="Genomic_DNA"/>
</dbReference>
<dbReference type="Proteomes" id="UP000828048">
    <property type="component" value="Chromosome 5"/>
</dbReference>
<gene>
    <name evidence="1" type="ORF">Vadar_004407</name>
</gene>
<evidence type="ECO:0000313" key="2">
    <source>
        <dbReference type="Proteomes" id="UP000828048"/>
    </source>
</evidence>
<keyword evidence="2" id="KW-1185">Reference proteome</keyword>
<proteinExistence type="predicted"/>
<organism evidence="1 2">
    <name type="scientific">Vaccinium darrowii</name>
    <dbReference type="NCBI Taxonomy" id="229202"/>
    <lineage>
        <taxon>Eukaryota</taxon>
        <taxon>Viridiplantae</taxon>
        <taxon>Streptophyta</taxon>
        <taxon>Embryophyta</taxon>
        <taxon>Tracheophyta</taxon>
        <taxon>Spermatophyta</taxon>
        <taxon>Magnoliopsida</taxon>
        <taxon>eudicotyledons</taxon>
        <taxon>Gunneridae</taxon>
        <taxon>Pentapetalae</taxon>
        <taxon>asterids</taxon>
        <taxon>Ericales</taxon>
        <taxon>Ericaceae</taxon>
        <taxon>Vaccinioideae</taxon>
        <taxon>Vaccinieae</taxon>
        <taxon>Vaccinium</taxon>
    </lineage>
</organism>
<sequence length="71" mass="7569">MRGADMVILPAAMLLKDLPLSVLADKHSTGTCPESGLQMYFSASFHLEFKANPSGDKHSQLYAADLACNAA</sequence>
<name>A0ACB7XXZ7_9ERIC</name>
<evidence type="ECO:0000313" key="1">
    <source>
        <dbReference type="EMBL" id="KAH7845653.1"/>
    </source>
</evidence>
<accession>A0ACB7XXZ7</accession>
<comment type="caution">
    <text evidence="1">The sequence shown here is derived from an EMBL/GenBank/DDBJ whole genome shotgun (WGS) entry which is preliminary data.</text>
</comment>